<comment type="similarity">
    <text evidence="1">Belongs to the glycosyltransferase 25 family.</text>
</comment>
<protein>
    <submittedName>
        <fullName evidence="6">LPS glycosyltransferase</fullName>
    </submittedName>
</protein>
<organism evidence="6 7">
    <name type="scientific">Aspergillus heteromorphus CBS 117.55</name>
    <dbReference type="NCBI Taxonomy" id="1448321"/>
    <lineage>
        <taxon>Eukaryota</taxon>
        <taxon>Fungi</taxon>
        <taxon>Dikarya</taxon>
        <taxon>Ascomycota</taxon>
        <taxon>Pezizomycotina</taxon>
        <taxon>Eurotiomycetes</taxon>
        <taxon>Eurotiomycetidae</taxon>
        <taxon>Eurotiales</taxon>
        <taxon>Aspergillaceae</taxon>
        <taxon>Aspergillus</taxon>
        <taxon>Aspergillus subgen. Circumdati</taxon>
    </lineage>
</organism>
<evidence type="ECO:0000256" key="3">
    <source>
        <dbReference type="ARBA" id="ARBA00022679"/>
    </source>
</evidence>
<dbReference type="PANTHER" id="PTHR10730:SF53">
    <property type="entry name" value="GLYCOSYLTRANSFERASE 25 FAMILY MEMBER"/>
    <property type="match status" value="1"/>
</dbReference>
<dbReference type="PANTHER" id="PTHR10730">
    <property type="entry name" value="PROCOLLAGEN-LYSINE,2-OXOGLUTARATE 5-DIOXYGENASE/GLYCOSYLTRANSFERASE 25 FAMILY MEMBER"/>
    <property type="match status" value="1"/>
</dbReference>
<reference evidence="6 7" key="1">
    <citation type="submission" date="2016-12" db="EMBL/GenBank/DDBJ databases">
        <title>The genomes of Aspergillus section Nigri reveals drivers in fungal speciation.</title>
        <authorList>
            <consortium name="DOE Joint Genome Institute"/>
            <person name="Vesth T.C."/>
            <person name="Nybo J."/>
            <person name="Theobald S."/>
            <person name="Brandl J."/>
            <person name="Frisvad J.C."/>
            <person name="Nielsen K.F."/>
            <person name="Lyhne E.K."/>
            <person name="Kogle M.E."/>
            <person name="Kuo A."/>
            <person name="Riley R."/>
            <person name="Clum A."/>
            <person name="Nolan M."/>
            <person name="Lipzen A."/>
            <person name="Salamov A."/>
            <person name="Henrissat B."/>
            <person name="Wiebenga A."/>
            <person name="De Vries R.P."/>
            <person name="Grigoriev I.V."/>
            <person name="Mortensen U.H."/>
            <person name="Andersen M.R."/>
            <person name="Baker S.E."/>
        </authorList>
    </citation>
    <scope>NUCLEOTIDE SEQUENCE [LARGE SCALE GENOMIC DNA]</scope>
    <source>
        <strain evidence="6 7">CBS 117.55</strain>
    </source>
</reference>
<evidence type="ECO:0000256" key="4">
    <source>
        <dbReference type="SAM" id="Phobius"/>
    </source>
</evidence>
<keyword evidence="2" id="KW-0328">Glycosyltransferase</keyword>
<dbReference type="STRING" id="1448321.A0A317WA02"/>
<feature type="transmembrane region" description="Helical" evidence="4">
    <location>
        <begin position="27"/>
        <end position="47"/>
    </location>
</feature>
<dbReference type="InterPro" id="IPR002654">
    <property type="entry name" value="Glyco_trans_25"/>
</dbReference>
<dbReference type="Proteomes" id="UP000247233">
    <property type="component" value="Unassembled WGS sequence"/>
</dbReference>
<dbReference type="CDD" id="cd06532">
    <property type="entry name" value="Glyco_transf_25"/>
    <property type="match status" value="1"/>
</dbReference>
<dbReference type="GO" id="GO:0016740">
    <property type="term" value="F:transferase activity"/>
    <property type="evidence" value="ECO:0007669"/>
    <property type="project" value="UniProtKB-KW"/>
</dbReference>
<feature type="domain" description="Glycosyl transferase family 25" evidence="5">
    <location>
        <begin position="73"/>
        <end position="175"/>
    </location>
</feature>
<dbReference type="InterPro" id="IPR050757">
    <property type="entry name" value="Collagen_mod_GT25"/>
</dbReference>
<dbReference type="AlphaFoldDB" id="A0A317WA02"/>
<keyword evidence="4" id="KW-0812">Transmembrane</keyword>
<evidence type="ECO:0000256" key="1">
    <source>
        <dbReference type="ARBA" id="ARBA00006721"/>
    </source>
</evidence>
<dbReference type="EMBL" id="MSFL01000010">
    <property type="protein sequence ID" value="PWY83396.1"/>
    <property type="molecule type" value="Genomic_DNA"/>
</dbReference>
<evidence type="ECO:0000313" key="7">
    <source>
        <dbReference type="Proteomes" id="UP000247233"/>
    </source>
</evidence>
<dbReference type="RefSeq" id="XP_025399839.1">
    <property type="nucleotide sequence ID" value="XM_025541057.1"/>
</dbReference>
<proteinExistence type="inferred from homology"/>
<evidence type="ECO:0000313" key="6">
    <source>
        <dbReference type="EMBL" id="PWY83396.1"/>
    </source>
</evidence>
<evidence type="ECO:0000256" key="2">
    <source>
        <dbReference type="ARBA" id="ARBA00022676"/>
    </source>
</evidence>
<keyword evidence="7" id="KW-1185">Reference proteome</keyword>
<accession>A0A317WA02</accession>
<dbReference type="VEuPathDB" id="FungiDB:BO70DRAFT_335383"/>
<keyword evidence="4" id="KW-0472">Membrane</keyword>
<dbReference type="Pfam" id="PF01755">
    <property type="entry name" value="Glyco_transf_25"/>
    <property type="match status" value="1"/>
</dbReference>
<keyword evidence="3 6" id="KW-0808">Transferase</keyword>
<evidence type="ECO:0000259" key="5">
    <source>
        <dbReference type="Pfam" id="PF01755"/>
    </source>
</evidence>
<dbReference type="GeneID" id="37063294"/>
<gene>
    <name evidence="6" type="ORF">BO70DRAFT_335383</name>
</gene>
<comment type="caution">
    <text evidence="6">The sequence shown here is derived from an EMBL/GenBank/DDBJ whole genome shotgun (WGS) entry which is preliminary data.</text>
</comment>
<name>A0A317WA02_9EURO</name>
<dbReference type="OrthoDB" id="47375at2759"/>
<keyword evidence="4" id="KW-1133">Transmembrane helix</keyword>
<sequence>MTVLDIHESRLSSEAVLAFLRTRHRQFLYAGLTSAVLTVLWCTLLFLPETRYGAQLSNDLSLKAIGNETLGFEKVFCINLPSRTDKRDAMVLGSSVTQFRVDWIDGVSSDDMSPKAYPPRFDEEGRPRMLDGEIGSWRAHINAIQKIISDRTSSALILEDDVDWDVTLKNQLHEFALGARAVQSSSDISNSLKPTLQDSPYGEEWDILWLGHCGMKCQPNDPFYIINKDPTSIPGYSRPQYFVGPAIHELVDSIKHNRLICSSGMAVCSNAYAVSFHAAQKILAAVSVSPSDESMPAGESVIFDVMLGRLCSTRYLRCISSYPSIMGNWKGAGLKSKGSDIQYNYDGPKDNKVYEDAKFQGVVYSTMRNLGALLGGQRRVKSGVRDVMKPEINLDRLKVGRGGLHTIDYQEMVLSRL</sequence>